<keyword evidence="3" id="KW-1185">Reference proteome</keyword>
<evidence type="ECO:0000313" key="2">
    <source>
        <dbReference type="EMBL" id="CAF4832305.1"/>
    </source>
</evidence>
<dbReference type="OrthoDB" id="7431971at2759"/>
<dbReference type="InterPro" id="IPR000477">
    <property type="entry name" value="RT_dom"/>
</dbReference>
<comment type="caution">
    <text evidence="2">The sequence shown here is derived from an EMBL/GenBank/DDBJ whole genome shotgun (WGS) entry which is preliminary data.</text>
</comment>
<evidence type="ECO:0000259" key="1">
    <source>
        <dbReference type="Pfam" id="PF00078"/>
    </source>
</evidence>
<dbReference type="EMBL" id="CAJOBZ010000011">
    <property type="protein sequence ID" value="CAF4832305.1"/>
    <property type="molecule type" value="Genomic_DNA"/>
</dbReference>
<sequence length="274" mass="31406">MQANVQRSALATEELIIEAKKQRISILLVQEPYIGAKYLEAVNKSKLESWKSFCEKQDGESLWDGIYRVIRRTNVKNTDQQLVKDGVTLSYQDSAHYLAETFFPEDTSARETFWHTELRRKAKMIEESDHDDTHDLPFTRKELAECARSFNPKKAPGGDGLTSDICGEAIFADPAVFLALANRCLDLGYFPRICKKATVIILKKPGKENYSQPKSYRPIGLLPVLGKITEKMMVKRLNWHLVPRFSLKQYGFMPQRGTEDALYALMEKNQVRPK</sequence>
<dbReference type="PANTHER" id="PTHR33481">
    <property type="entry name" value="REVERSE TRANSCRIPTASE"/>
    <property type="match status" value="1"/>
</dbReference>
<dbReference type="InterPro" id="IPR036691">
    <property type="entry name" value="Endo/exonu/phosph_ase_sf"/>
</dbReference>
<name>A0A821QX66_9NEOP</name>
<dbReference type="InterPro" id="IPR043502">
    <property type="entry name" value="DNA/RNA_pol_sf"/>
</dbReference>
<dbReference type="Pfam" id="PF00078">
    <property type="entry name" value="RVT_1"/>
    <property type="match status" value="1"/>
</dbReference>
<dbReference type="SUPFAM" id="SSF56672">
    <property type="entry name" value="DNA/RNA polymerases"/>
    <property type="match status" value="1"/>
</dbReference>
<evidence type="ECO:0000313" key="3">
    <source>
        <dbReference type="Proteomes" id="UP000663880"/>
    </source>
</evidence>
<dbReference type="PANTHER" id="PTHR33481:SF1">
    <property type="entry name" value="ENDONUCLEASE_EXONUCLEASE_PHOSPHATASE DOMAIN-CONTAINING PROTEIN-RELATED"/>
    <property type="match status" value="1"/>
</dbReference>
<dbReference type="GO" id="GO:0071897">
    <property type="term" value="P:DNA biosynthetic process"/>
    <property type="evidence" value="ECO:0007669"/>
    <property type="project" value="UniProtKB-ARBA"/>
</dbReference>
<feature type="domain" description="Reverse transcriptase" evidence="1">
    <location>
        <begin position="204"/>
        <end position="265"/>
    </location>
</feature>
<protein>
    <recommendedName>
        <fullName evidence="1">Reverse transcriptase domain-containing protein</fullName>
    </recommendedName>
</protein>
<dbReference type="Proteomes" id="UP000663880">
    <property type="component" value="Unassembled WGS sequence"/>
</dbReference>
<accession>A0A821QX66</accession>
<organism evidence="2 3">
    <name type="scientific">Pieris macdunnoughi</name>
    <dbReference type="NCBI Taxonomy" id="345717"/>
    <lineage>
        <taxon>Eukaryota</taxon>
        <taxon>Metazoa</taxon>
        <taxon>Ecdysozoa</taxon>
        <taxon>Arthropoda</taxon>
        <taxon>Hexapoda</taxon>
        <taxon>Insecta</taxon>
        <taxon>Pterygota</taxon>
        <taxon>Neoptera</taxon>
        <taxon>Endopterygota</taxon>
        <taxon>Lepidoptera</taxon>
        <taxon>Glossata</taxon>
        <taxon>Ditrysia</taxon>
        <taxon>Papilionoidea</taxon>
        <taxon>Pieridae</taxon>
        <taxon>Pierinae</taxon>
        <taxon>Pieris</taxon>
    </lineage>
</organism>
<reference evidence="2" key="1">
    <citation type="submission" date="2021-02" db="EMBL/GenBank/DDBJ databases">
        <authorList>
            <person name="Steward A R."/>
        </authorList>
    </citation>
    <scope>NUCLEOTIDE SEQUENCE</scope>
</reference>
<dbReference type="AlphaFoldDB" id="A0A821QX66"/>
<gene>
    <name evidence="2" type="ORF">PMACD_LOCUS5422</name>
</gene>
<dbReference type="Gene3D" id="3.60.10.10">
    <property type="entry name" value="Endonuclease/exonuclease/phosphatase"/>
    <property type="match status" value="1"/>
</dbReference>
<proteinExistence type="predicted"/>